<feature type="binding site" evidence="10">
    <location>
        <begin position="332"/>
        <end position="333"/>
    </location>
    <ligand>
        <name>FMN</name>
        <dbReference type="ChEBI" id="CHEBI:58210"/>
    </ligand>
</feature>
<comment type="similarity">
    <text evidence="6">Belongs to the FMN-dependent alpha-hydroxy acid dehydrogenase family.</text>
</comment>
<dbReference type="Gene3D" id="3.20.20.70">
    <property type="entry name" value="Aldolase class I"/>
    <property type="match status" value="1"/>
</dbReference>
<feature type="binding site" evidence="10">
    <location>
        <position position="253"/>
    </location>
    <ligand>
        <name>FMN</name>
        <dbReference type="ChEBI" id="CHEBI:58210"/>
    </ligand>
</feature>
<name>A0A2G8JFQ2_STIJA</name>
<proteinExistence type="inferred from homology"/>
<evidence type="ECO:0000256" key="4">
    <source>
        <dbReference type="ARBA" id="ARBA00022643"/>
    </source>
</evidence>
<feature type="binding site" evidence="10">
    <location>
        <position position="280"/>
    </location>
    <ligand>
        <name>glyoxylate</name>
        <dbReference type="ChEBI" id="CHEBI:36655"/>
    </ligand>
</feature>
<dbReference type="InterPro" id="IPR012133">
    <property type="entry name" value="Alpha-hydoxy_acid_DH_FMN"/>
</dbReference>
<evidence type="ECO:0000259" key="11">
    <source>
        <dbReference type="PROSITE" id="PS51349"/>
    </source>
</evidence>
<keyword evidence="5" id="KW-0560">Oxidoreductase</keyword>
<comment type="caution">
    <text evidence="12">The sequence shown here is derived from an EMBL/GenBank/DDBJ whole genome shotgun (WGS) entry which is preliminary data.</text>
</comment>
<feature type="binding site" evidence="10">
    <location>
        <position position="164"/>
    </location>
    <ligand>
        <name>FMN</name>
        <dbReference type="ChEBI" id="CHEBI:58210"/>
    </ligand>
</feature>
<keyword evidence="3 10" id="KW-0285">Flavoprotein</keyword>
<feature type="binding site" evidence="10">
    <location>
        <position position="138"/>
    </location>
    <ligand>
        <name>glyoxylate</name>
        <dbReference type="ChEBI" id="CHEBI:36655"/>
    </ligand>
</feature>
<evidence type="ECO:0000256" key="10">
    <source>
        <dbReference type="PIRSR" id="PIRSR000138-2"/>
    </source>
</evidence>
<dbReference type="GO" id="GO:0010181">
    <property type="term" value="F:FMN binding"/>
    <property type="evidence" value="ECO:0007669"/>
    <property type="project" value="InterPro"/>
</dbReference>
<feature type="binding site" evidence="10">
    <location>
        <begin position="85"/>
        <end position="87"/>
    </location>
    <ligand>
        <name>FMN</name>
        <dbReference type="ChEBI" id="CHEBI:58210"/>
    </ligand>
</feature>
<evidence type="ECO:0000256" key="1">
    <source>
        <dbReference type="ARBA" id="ARBA00001917"/>
    </source>
</evidence>
<dbReference type="CDD" id="cd02809">
    <property type="entry name" value="alpha_hydroxyacid_oxid_FMN"/>
    <property type="match status" value="1"/>
</dbReference>
<dbReference type="InterPro" id="IPR013785">
    <property type="entry name" value="Aldolase_TIM"/>
</dbReference>
<sequence>FTISIMPDPEITNLYDIRDRALQKAHKEIFNYYATGAGVEQTLEDSVAAFKRFRLQPRIFRSDLNPDLSVSIQGHRIRVPFGIAPTAAHATAHPDGESATAKAAQGFGTIMIQSSMSQTTIEDVRRAAPNALLWMQTYFFKDRRHTLDIVRRAERQGFKAIVVTVDSPVLGLFSRASHYEDYIVSEEAKMRESPLQLKGLANLNISTPDVAKAKASGDEGLLQYSRDQIDQSQPKWKDVAWLKTITHLPIILKGIITAESAREAVAAGVQGIIVSAHGGRQLDGLQAPIEALPAILDAVRGSKVEVYMDGGIRSGRDVFKAIALGAKAVFMGRPIIWGLIHDGATGVRDVLQLVEKELSNTMSLCGCNKISEVTRQLVAHESKLISKL</sequence>
<organism evidence="12 13">
    <name type="scientific">Stichopus japonicus</name>
    <name type="common">Sea cucumber</name>
    <dbReference type="NCBI Taxonomy" id="307972"/>
    <lineage>
        <taxon>Eukaryota</taxon>
        <taxon>Metazoa</taxon>
        <taxon>Echinodermata</taxon>
        <taxon>Eleutherozoa</taxon>
        <taxon>Echinozoa</taxon>
        <taxon>Holothuroidea</taxon>
        <taxon>Aspidochirotacea</taxon>
        <taxon>Aspidochirotida</taxon>
        <taxon>Stichopodidae</taxon>
        <taxon>Apostichopus</taxon>
    </lineage>
</organism>
<comment type="cofactor">
    <cofactor evidence="1">
        <name>FMN</name>
        <dbReference type="ChEBI" id="CHEBI:58210"/>
    </cofactor>
</comment>
<dbReference type="PROSITE" id="PS51349">
    <property type="entry name" value="FMN_HYDROXY_ACID_DH_2"/>
    <property type="match status" value="1"/>
</dbReference>
<feature type="binding site" evidence="10">
    <location>
        <position position="275"/>
    </location>
    <ligand>
        <name>FMN</name>
        <dbReference type="ChEBI" id="CHEBI:58210"/>
    </ligand>
</feature>
<evidence type="ECO:0000256" key="9">
    <source>
        <dbReference type="PIRSR" id="PIRSR000138-1"/>
    </source>
</evidence>
<comment type="catalytic activity">
    <reaction evidence="8">
        <text>2-hydroxyoctanoate + O2 = 2-oxooctanoate + H2O2</text>
        <dbReference type="Rhea" id="RHEA:67940"/>
        <dbReference type="ChEBI" id="CHEBI:15379"/>
        <dbReference type="ChEBI" id="CHEBI:16240"/>
        <dbReference type="ChEBI" id="CHEBI:133514"/>
        <dbReference type="ChEBI" id="CHEBI:176689"/>
    </reaction>
    <physiologicalReaction direction="left-to-right" evidence="8">
        <dbReference type="Rhea" id="RHEA:67941"/>
    </physiologicalReaction>
</comment>
<dbReference type="FunFam" id="3.20.20.70:FF:000056">
    <property type="entry name" value="hydroxyacid oxidase 2"/>
    <property type="match status" value="1"/>
</dbReference>
<dbReference type="Pfam" id="PF01070">
    <property type="entry name" value="FMN_dh"/>
    <property type="match status" value="1"/>
</dbReference>
<evidence type="ECO:0000256" key="7">
    <source>
        <dbReference type="ARBA" id="ARBA00029325"/>
    </source>
</evidence>
<dbReference type="InterPro" id="IPR037396">
    <property type="entry name" value="FMN_HAD"/>
</dbReference>
<dbReference type="Proteomes" id="UP000230750">
    <property type="component" value="Unassembled WGS sequence"/>
</dbReference>
<keyword evidence="13" id="KW-1185">Reference proteome</keyword>
<dbReference type="EC" id="1.1.3.15" evidence="2"/>
<feature type="binding site" evidence="10">
    <location>
        <position position="114"/>
    </location>
    <ligand>
        <name>FMN</name>
        <dbReference type="ChEBI" id="CHEBI:58210"/>
    </ligand>
</feature>
<accession>A0A2G8JFQ2</accession>
<feature type="binding site" evidence="10">
    <location>
        <position position="136"/>
    </location>
    <ligand>
        <name>FMN</name>
        <dbReference type="ChEBI" id="CHEBI:58210"/>
    </ligand>
</feature>
<dbReference type="EMBL" id="MRZV01002132">
    <property type="protein sequence ID" value="PIK34581.1"/>
    <property type="molecule type" value="Genomic_DNA"/>
</dbReference>
<comment type="catalytic activity">
    <reaction evidence="7">
        <text>a (2S)-2-hydroxycarboxylate + O2 = a 2-oxocarboxylate + H2O2</text>
        <dbReference type="Rhea" id="RHEA:16789"/>
        <dbReference type="ChEBI" id="CHEBI:15379"/>
        <dbReference type="ChEBI" id="CHEBI:16240"/>
        <dbReference type="ChEBI" id="CHEBI:35179"/>
        <dbReference type="ChEBI" id="CHEBI:58123"/>
        <dbReference type="EC" id="1.1.3.15"/>
    </reaction>
    <physiologicalReaction direction="left-to-right" evidence="7">
        <dbReference type="Rhea" id="RHEA:16790"/>
    </physiologicalReaction>
</comment>
<evidence type="ECO:0000256" key="2">
    <source>
        <dbReference type="ARBA" id="ARBA00013087"/>
    </source>
</evidence>
<dbReference type="PANTHER" id="PTHR10578:SF107">
    <property type="entry name" value="2-HYDROXYACID OXIDASE 1"/>
    <property type="match status" value="1"/>
</dbReference>
<gene>
    <name evidence="12" type="ORF">BSL78_28596</name>
</gene>
<evidence type="ECO:0000313" key="12">
    <source>
        <dbReference type="EMBL" id="PIK34581.1"/>
    </source>
</evidence>
<dbReference type="AlphaFoldDB" id="A0A2G8JFQ2"/>
<dbReference type="PANTHER" id="PTHR10578">
    <property type="entry name" value="S -2-HYDROXY-ACID OXIDASE-RELATED"/>
    <property type="match status" value="1"/>
</dbReference>
<feature type="active site" description="Proton acceptor" evidence="9">
    <location>
        <position position="277"/>
    </location>
</feature>
<feature type="binding site" evidence="10">
    <location>
        <begin position="309"/>
        <end position="313"/>
    </location>
    <ligand>
        <name>FMN</name>
        <dbReference type="ChEBI" id="CHEBI:58210"/>
    </ligand>
</feature>
<evidence type="ECO:0000256" key="3">
    <source>
        <dbReference type="ARBA" id="ARBA00022630"/>
    </source>
</evidence>
<feature type="domain" description="FMN hydroxy acid dehydrogenase" evidence="11">
    <location>
        <begin position="6"/>
        <end position="383"/>
    </location>
</feature>
<reference evidence="12 13" key="1">
    <citation type="journal article" date="2017" name="PLoS Biol.">
        <title>The sea cucumber genome provides insights into morphological evolution and visceral regeneration.</title>
        <authorList>
            <person name="Zhang X."/>
            <person name="Sun L."/>
            <person name="Yuan J."/>
            <person name="Sun Y."/>
            <person name="Gao Y."/>
            <person name="Zhang L."/>
            <person name="Li S."/>
            <person name="Dai H."/>
            <person name="Hamel J.F."/>
            <person name="Liu C."/>
            <person name="Yu Y."/>
            <person name="Liu S."/>
            <person name="Lin W."/>
            <person name="Guo K."/>
            <person name="Jin S."/>
            <person name="Xu P."/>
            <person name="Storey K.B."/>
            <person name="Huan P."/>
            <person name="Zhang T."/>
            <person name="Zhou Y."/>
            <person name="Zhang J."/>
            <person name="Lin C."/>
            <person name="Li X."/>
            <person name="Xing L."/>
            <person name="Huo D."/>
            <person name="Sun M."/>
            <person name="Wang L."/>
            <person name="Mercier A."/>
            <person name="Li F."/>
            <person name="Yang H."/>
            <person name="Xiang J."/>
        </authorList>
    </citation>
    <scope>NUCLEOTIDE SEQUENCE [LARGE SCALE GENOMIC DNA]</scope>
    <source>
        <strain evidence="12">Shaxun</strain>
        <tissue evidence="12">Muscle</tissue>
    </source>
</reference>
<evidence type="ECO:0000256" key="6">
    <source>
        <dbReference type="ARBA" id="ARBA00024042"/>
    </source>
</evidence>
<keyword evidence="4 10" id="KW-0288">FMN</keyword>
<evidence type="ECO:0000313" key="13">
    <source>
        <dbReference type="Proteomes" id="UP000230750"/>
    </source>
</evidence>
<dbReference type="GO" id="GO:0003973">
    <property type="term" value="F:(S)-2-hydroxy-acid oxidase activity"/>
    <property type="evidence" value="ECO:0007669"/>
    <property type="project" value="UniProtKB-EC"/>
</dbReference>
<dbReference type="PIRSF" id="PIRSF000138">
    <property type="entry name" value="Al-hdrx_acd_dh"/>
    <property type="match status" value="1"/>
</dbReference>
<feature type="binding site" evidence="10">
    <location>
        <position position="277"/>
    </location>
    <ligand>
        <name>glyoxylate</name>
        <dbReference type="ChEBI" id="CHEBI:36655"/>
    </ligand>
</feature>
<dbReference type="GO" id="GO:0005777">
    <property type="term" value="C:peroxisome"/>
    <property type="evidence" value="ECO:0007669"/>
    <property type="project" value="UniProtKB-ARBA"/>
</dbReference>
<dbReference type="OrthoDB" id="25826at2759"/>
<dbReference type="STRING" id="307972.A0A2G8JFQ2"/>
<feature type="non-terminal residue" evidence="12">
    <location>
        <position position="1"/>
    </location>
</feature>
<dbReference type="InterPro" id="IPR000262">
    <property type="entry name" value="FMN-dep_DH"/>
</dbReference>
<protein>
    <recommendedName>
        <fullName evidence="2">(S)-2-hydroxy-acid oxidase</fullName>
        <ecNumber evidence="2">1.1.3.15</ecNumber>
    </recommendedName>
</protein>
<evidence type="ECO:0000256" key="5">
    <source>
        <dbReference type="ARBA" id="ARBA00023002"/>
    </source>
</evidence>
<dbReference type="SUPFAM" id="SSF51395">
    <property type="entry name" value="FMN-linked oxidoreductases"/>
    <property type="match status" value="1"/>
</dbReference>
<evidence type="ECO:0000256" key="8">
    <source>
        <dbReference type="ARBA" id="ARBA00029327"/>
    </source>
</evidence>
<feature type="binding site" evidence="10">
    <location>
        <position position="32"/>
    </location>
    <ligand>
        <name>glyoxylate</name>
        <dbReference type="ChEBI" id="CHEBI:36655"/>
    </ligand>
</feature>